<keyword evidence="2" id="KW-1277">Toxin-antitoxin system</keyword>
<accession>A0ABU8L958</accession>
<protein>
    <submittedName>
        <fullName evidence="11">Helix-turn-helix domain-containing protein</fullName>
    </submittedName>
</protein>
<keyword evidence="4" id="KW-0548">Nucleotidyltransferase</keyword>
<dbReference type="InterPro" id="IPR002934">
    <property type="entry name" value="Polymerase_NTP_transf_dom"/>
</dbReference>
<evidence type="ECO:0000256" key="3">
    <source>
        <dbReference type="ARBA" id="ARBA00022679"/>
    </source>
</evidence>
<evidence type="ECO:0000256" key="6">
    <source>
        <dbReference type="ARBA" id="ARBA00022741"/>
    </source>
</evidence>
<keyword evidence="8" id="KW-0460">Magnesium</keyword>
<dbReference type="Proteomes" id="UP001371224">
    <property type="component" value="Unassembled WGS sequence"/>
</dbReference>
<comment type="caution">
    <text evidence="11">The sequence shown here is derived from an EMBL/GenBank/DDBJ whole genome shotgun (WGS) entry which is preliminary data.</text>
</comment>
<evidence type="ECO:0000313" key="11">
    <source>
        <dbReference type="EMBL" id="MEJ1087849.1"/>
    </source>
</evidence>
<dbReference type="Pfam" id="PF01381">
    <property type="entry name" value="HTH_3"/>
    <property type="match status" value="1"/>
</dbReference>
<dbReference type="SUPFAM" id="SSF81301">
    <property type="entry name" value="Nucleotidyltransferase"/>
    <property type="match status" value="1"/>
</dbReference>
<dbReference type="Gene3D" id="1.10.260.40">
    <property type="entry name" value="lambda repressor-like DNA-binding domains"/>
    <property type="match status" value="1"/>
</dbReference>
<evidence type="ECO:0000256" key="1">
    <source>
        <dbReference type="ARBA" id="ARBA00001946"/>
    </source>
</evidence>
<evidence type="ECO:0000256" key="7">
    <source>
        <dbReference type="ARBA" id="ARBA00022840"/>
    </source>
</evidence>
<dbReference type="InterPro" id="IPR052038">
    <property type="entry name" value="Type-VII_TA_antitoxin"/>
</dbReference>
<dbReference type="SMART" id="SM00530">
    <property type="entry name" value="HTH_XRE"/>
    <property type="match status" value="1"/>
</dbReference>
<keyword evidence="6" id="KW-0547">Nucleotide-binding</keyword>
<evidence type="ECO:0000256" key="9">
    <source>
        <dbReference type="ARBA" id="ARBA00038276"/>
    </source>
</evidence>
<gene>
    <name evidence="11" type="ORF">WDU99_05920</name>
</gene>
<evidence type="ECO:0000256" key="5">
    <source>
        <dbReference type="ARBA" id="ARBA00022723"/>
    </source>
</evidence>
<reference evidence="11 12" key="1">
    <citation type="submission" date="2024-02" db="EMBL/GenBank/DDBJ databases">
        <authorList>
            <person name="Saticioglu I.B."/>
        </authorList>
    </citation>
    <scope>NUCLEOTIDE SEQUENCE [LARGE SCALE GENOMIC DNA]</scope>
    <source>
        <strain evidence="11 12">Mu-80</strain>
    </source>
</reference>
<proteinExistence type="inferred from homology"/>
<keyword evidence="7" id="KW-0067">ATP-binding</keyword>
<sequence>MSDLRAMRIAAGLTQSELADRAGTARPNIAAYESGAKSPSPALRERLVVAMQPRPSQALAGNESEVARIVAAYGGSRVRVFGSTAKGRDRAGSDLDLMVDLAPRTPLSTLVAMEDELAALLGVDVEVVSARTAAPEMIRTAFDLPMPTRAA</sequence>
<keyword evidence="5" id="KW-0479">Metal-binding</keyword>
<evidence type="ECO:0000313" key="12">
    <source>
        <dbReference type="Proteomes" id="UP001371224"/>
    </source>
</evidence>
<dbReference type="InterPro" id="IPR010982">
    <property type="entry name" value="Lambda_DNA-bd_dom_sf"/>
</dbReference>
<comment type="similarity">
    <text evidence="9">Belongs to the MntA antitoxin family.</text>
</comment>
<dbReference type="Pfam" id="PF01909">
    <property type="entry name" value="NTP_transf_2"/>
    <property type="match status" value="1"/>
</dbReference>
<name>A0ABU8L958_9MICO</name>
<dbReference type="CDD" id="cd05403">
    <property type="entry name" value="NT_KNTase_like"/>
    <property type="match status" value="1"/>
</dbReference>
<dbReference type="Gene3D" id="3.30.460.10">
    <property type="entry name" value="Beta Polymerase, domain 2"/>
    <property type="match status" value="1"/>
</dbReference>
<dbReference type="EMBL" id="JBBDGM010000004">
    <property type="protein sequence ID" value="MEJ1087849.1"/>
    <property type="molecule type" value="Genomic_DNA"/>
</dbReference>
<feature type="domain" description="HTH cro/C1-type" evidence="10">
    <location>
        <begin position="4"/>
        <end position="40"/>
    </location>
</feature>
<keyword evidence="3" id="KW-0808">Transferase</keyword>
<evidence type="ECO:0000256" key="2">
    <source>
        <dbReference type="ARBA" id="ARBA00022649"/>
    </source>
</evidence>
<evidence type="ECO:0000256" key="8">
    <source>
        <dbReference type="ARBA" id="ARBA00022842"/>
    </source>
</evidence>
<dbReference type="CDD" id="cd00093">
    <property type="entry name" value="HTH_XRE"/>
    <property type="match status" value="1"/>
</dbReference>
<dbReference type="SUPFAM" id="SSF47413">
    <property type="entry name" value="lambda repressor-like DNA-binding domains"/>
    <property type="match status" value="1"/>
</dbReference>
<dbReference type="PANTHER" id="PTHR33571">
    <property type="entry name" value="SSL8005 PROTEIN"/>
    <property type="match status" value="1"/>
</dbReference>
<evidence type="ECO:0000256" key="4">
    <source>
        <dbReference type="ARBA" id="ARBA00022695"/>
    </source>
</evidence>
<dbReference type="PANTHER" id="PTHR33571:SF12">
    <property type="entry name" value="BSL3053 PROTEIN"/>
    <property type="match status" value="1"/>
</dbReference>
<evidence type="ECO:0000259" key="10">
    <source>
        <dbReference type="PROSITE" id="PS50943"/>
    </source>
</evidence>
<organism evidence="11 12">
    <name type="scientific">Microbacterium bandirmense</name>
    <dbReference type="NCBI Taxonomy" id="3122050"/>
    <lineage>
        <taxon>Bacteria</taxon>
        <taxon>Bacillati</taxon>
        <taxon>Actinomycetota</taxon>
        <taxon>Actinomycetes</taxon>
        <taxon>Micrococcales</taxon>
        <taxon>Microbacteriaceae</taxon>
        <taxon>Microbacterium</taxon>
    </lineage>
</organism>
<dbReference type="InterPro" id="IPR043519">
    <property type="entry name" value="NT_sf"/>
</dbReference>
<dbReference type="InterPro" id="IPR001387">
    <property type="entry name" value="Cro/C1-type_HTH"/>
</dbReference>
<dbReference type="PROSITE" id="PS50943">
    <property type="entry name" value="HTH_CROC1"/>
    <property type="match status" value="1"/>
</dbReference>
<comment type="cofactor">
    <cofactor evidence="1">
        <name>Mg(2+)</name>
        <dbReference type="ChEBI" id="CHEBI:18420"/>
    </cofactor>
</comment>
<keyword evidence="12" id="KW-1185">Reference proteome</keyword>
<dbReference type="RefSeq" id="WP_337331520.1">
    <property type="nucleotide sequence ID" value="NZ_JBBDGM010000004.1"/>
</dbReference>